<protein>
    <submittedName>
        <fullName evidence="1">Uncharacterized protein</fullName>
    </submittedName>
</protein>
<dbReference type="EMBL" id="OJIN01000230">
    <property type="protein sequence ID" value="SPD76134.1"/>
    <property type="molecule type" value="Genomic_DNA"/>
</dbReference>
<name>A0A445N363_9BACT</name>
<evidence type="ECO:0000313" key="1">
    <source>
        <dbReference type="EMBL" id="SPD76134.1"/>
    </source>
</evidence>
<sequence length="48" mass="5716">MIRTQKNIYLTADKDFLRGHLITLNPDSSAWQYGHYVLKDYLPLVMFQ</sequence>
<gene>
    <name evidence="1" type="ORF">PITCH_A840020</name>
</gene>
<dbReference type="AlphaFoldDB" id="A0A445N363"/>
<organism evidence="1">
    <name type="scientific">uncultured Desulfobacterium sp</name>
    <dbReference type="NCBI Taxonomy" id="201089"/>
    <lineage>
        <taxon>Bacteria</taxon>
        <taxon>Pseudomonadati</taxon>
        <taxon>Thermodesulfobacteriota</taxon>
        <taxon>Desulfobacteria</taxon>
        <taxon>Desulfobacterales</taxon>
        <taxon>Desulfobacteriaceae</taxon>
        <taxon>Desulfobacterium</taxon>
        <taxon>environmental samples</taxon>
    </lineage>
</organism>
<reference evidence="1" key="1">
    <citation type="submission" date="2018-01" db="EMBL/GenBank/DDBJ databases">
        <authorList>
            <person name="Regsiter A."/>
            <person name="William W."/>
        </authorList>
    </citation>
    <scope>NUCLEOTIDE SEQUENCE</scope>
    <source>
        <strain evidence="1">TRIP AH-1</strain>
    </source>
</reference>
<proteinExistence type="predicted"/>
<accession>A0A445N363</accession>